<reference evidence="1" key="2">
    <citation type="journal article" date="2022" name="New Phytol.">
        <title>Evolutionary transition to the ectomycorrhizal habit in the genomes of a hyperdiverse lineage of mushroom-forming fungi.</title>
        <authorList>
            <person name="Looney B."/>
            <person name="Miyauchi S."/>
            <person name="Morin E."/>
            <person name="Drula E."/>
            <person name="Courty P.E."/>
            <person name="Kohler A."/>
            <person name="Kuo A."/>
            <person name="LaButti K."/>
            <person name="Pangilinan J."/>
            <person name="Lipzen A."/>
            <person name="Riley R."/>
            <person name="Andreopoulos W."/>
            <person name="He G."/>
            <person name="Johnson J."/>
            <person name="Nolan M."/>
            <person name="Tritt A."/>
            <person name="Barry K.W."/>
            <person name="Grigoriev I.V."/>
            <person name="Nagy L.G."/>
            <person name="Hibbett D."/>
            <person name="Henrissat B."/>
            <person name="Matheny P.B."/>
            <person name="Labbe J."/>
            <person name="Martin F.M."/>
        </authorList>
    </citation>
    <scope>NUCLEOTIDE SEQUENCE</scope>
    <source>
        <strain evidence="1">FP105234-sp</strain>
    </source>
</reference>
<dbReference type="Proteomes" id="UP000814033">
    <property type="component" value="Unassembled WGS sequence"/>
</dbReference>
<gene>
    <name evidence="1" type="ORF">FA95DRAFT_1607110</name>
</gene>
<protein>
    <submittedName>
        <fullName evidence="1">Uncharacterized protein</fullName>
    </submittedName>
</protein>
<organism evidence="1 2">
    <name type="scientific">Auriscalpium vulgare</name>
    <dbReference type="NCBI Taxonomy" id="40419"/>
    <lineage>
        <taxon>Eukaryota</taxon>
        <taxon>Fungi</taxon>
        <taxon>Dikarya</taxon>
        <taxon>Basidiomycota</taxon>
        <taxon>Agaricomycotina</taxon>
        <taxon>Agaricomycetes</taxon>
        <taxon>Russulales</taxon>
        <taxon>Auriscalpiaceae</taxon>
        <taxon>Auriscalpium</taxon>
    </lineage>
</organism>
<sequence length="518" mass="56798">MSDLDTLESLSPTMQRRSPVAKLLPEILSAIFMLLSSIDKPTRDEDDSGVKNSLGWLTVTQVCQHWRNAALEDATLWASNIIAPFPFGDRWAAIFFSRAQYAPLAIGSPAVPWYDMTPPTSSELAFISNNSARIRILEIDRITTDEVPAFCHAMPLLHTLHLTARLGGPILPAGFLGGAAGAPALRHLSVWPPLPWSSPLLKHLISLDITAHGITLNDTMLDEMLDALGQMRALQRLKLWFQLELSGVPGTASEHVVTLAALRHLNVFRASVVDARLLLARLELPPDTRVTCDFLSGNDPMEIEALGQTLRASSARAAAFSRIDIQEIYEQDGVCLTVAAWRRGHTEGMPALALQLGSLDGTYNRIGLPALKGIASEHLEELHVTGDDILMQWPPGLQLGRLRSLSVSGSMAKSFYLSMPSTVSRLAISGADLMGKDEKLNGELDWTEAALGAMLPRWLADRAKAGHALDVLDVRRCHTDEAFVRKVQDAVTGIVVRWRTEGDDADDMSEEEDFDSWL</sequence>
<evidence type="ECO:0000313" key="2">
    <source>
        <dbReference type="Proteomes" id="UP000814033"/>
    </source>
</evidence>
<dbReference type="EMBL" id="MU275932">
    <property type="protein sequence ID" value="KAI0046187.1"/>
    <property type="molecule type" value="Genomic_DNA"/>
</dbReference>
<name>A0ACB8RQM2_9AGAM</name>
<proteinExistence type="predicted"/>
<evidence type="ECO:0000313" key="1">
    <source>
        <dbReference type="EMBL" id="KAI0046187.1"/>
    </source>
</evidence>
<accession>A0ACB8RQM2</accession>
<comment type="caution">
    <text evidence="1">The sequence shown here is derived from an EMBL/GenBank/DDBJ whole genome shotgun (WGS) entry which is preliminary data.</text>
</comment>
<keyword evidence="2" id="KW-1185">Reference proteome</keyword>
<reference evidence="1" key="1">
    <citation type="submission" date="2021-02" db="EMBL/GenBank/DDBJ databases">
        <authorList>
            <consortium name="DOE Joint Genome Institute"/>
            <person name="Ahrendt S."/>
            <person name="Looney B.P."/>
            <person name="Miyauchi S."/>
            <person name="Morin E."/>
            <person name="Drula E."/>
            <person name="Courty P.E."/>
            <person name="Chicoki N."/>
            <person name="Fauchery L."/>
            <person name="Kohler A."/>
            <person name="Kuo A."/>
            <person name="Labutti K."/>
            <person name="Pangilinan J."/>
            <person name="Lipzen A."/>
            <person name="Riley R."/>
            <person name="Andreopoulos W."/>
            <person name="He G."/>
            <person name="Johnson J."/>
            <person name="Barry K.W."/>
            <person name="Grigoriev I.V."/>
            <person name="Nagy L."/>
            <person name="Hibbett D."/>
            <person name="Henrissat B."/>
            <person name="Matheny P.B."/>
            <person name="Labbe J."/>
            <person name="Martin F."/>
        </authorList>
    </citation>
    <scope>NUCLEOTIDE SEQUENCE</scope>
    <source>
        <strain evidence="1">FP105234-sp</strain>
    </source>
</reference>